<keyword evidence="1" id="KW-0597">Phosphoprotein</keyword>
<evidence type="ECO:0000256" key="1">
    <source>
        <dbReference type="PROSITE-ProRule" id="PRU00169"/>
    </source>
</evidence>
<dbReference type="Gene3D" id="3.40.50.2300">
    <property type="match status" value="1"/>
</dbReference>
<keyword evidence="3" id="KW-0238">DNA-binding</keyword>
<dbReference type="RefSeq" id="WP_183817500.1">
    <property type="nucleotide sequence ID" value="NZ_JACHOB010000003.1"/>
</dbReference>
<proteinExistence type="predicted"/>
<dbReference type="AlphaFoldDB" id="A0A840I323"/>
<feature type="domain" description="Response regulatory" evidence="2">
    <location>
        <begin position="12"/>
        <end position="125"/>
    </location>
</feature>
<dbReference type="InterPro" id="IPR001789">
    <property type="entry name" value="Sig_transdc_resp-reg_receiver"/>
</dbReference>
<dbReference type="InterPro" id="IPR011006">
    <property type="entry name" value="CheY-like_superfamily"/>
</dbReference>
<evidence type="ECO:0000259" key="2">
    <source>
        <dbReference type="PROSITE" id="PS50110"/>
    </source>
</evidence>
<organism evidence="3 4">
    <name type="scientific">Parvularcula dongshanensis</name>
    <dbReference type="NCBI Taxonomy" id="1173995"/>
    <lineage>
        <taxon>Bacteria</taxon>
        <taxon>Pseudomonadati</taxon>
        <taxon>Pseudomonadota</taxon>
        <taxon>Alphaproteobacteria</taxon>
        <taxon>Parvularculales</taxon>
        <taxon>Parvularculaceae</taxon>
        <taxon>Parvularcula</taxon>
    </lineage>
</organism>
<dbReference type="SUPFAM" id="SSF52172">
    <property type="entry name" value="CheY-like"/>
    <property type="match status" value="1"/>
</dbReference>
<name>A0A840I323_9PROT</name>
<dbReference type="EMBL" id="JACHOB010000003">
    <property type="protein sequence ID" value="MBB4659167.1"/>
    <property type="molecule type" value="Genomic_DNA"/>
</dbReference>
<feature type="modified residue" description="4-aspartylphosphate" evidence="1">
    <location>
        <position position="62"/>
    </location>
</feature>
<dbReference type="PROSITE" id="PS50110">
    <property type="entry name" value="RESPONSE_REGULATORY"/>
    <property type="match status" value="1"/>
</dbReference>
<gene>
    <name evidence="3" type="ORF">GGQ59_001692</name>
</gene>
<comment type="caution">
    <text evidence="3">The sequence shown here is derived from an EMBL/GenBank/DDBJ whole genome shotgun (WGS) entry which is preliminary data.</text>
</comment>
<dbReference type="Proteomes" id="UP000563524">
    <property type="component" value="Unassembled WGS sequence"/>
</dbReference>
<dbReference type="GO" id="GO:0000160">
    <property type="term" value="P:phosphorelay signal transduction system"/>
    <property type="evidence" value="ECO:0007669"/>
    <property type="project" value="InterPro"/>
</dbReference>
<evidence type="ECO:0000313" key="3">
    <source>
        <dbReference type="EMBL" id="MBB4659167.1"/>
    </source>
</evidence>
<protein>
    <submittedName>
        <fullName evidence="3">DNA-binding response OmpR family regulator</fullName>
    </submittedName>
</protein>
<sequence>MIDPAPTRAADLVLVVEDEPMTAMLLAQAVKDRGLDVVGPHRDANTARAAVEKGGLAAALLDVSLDAGETSAPVADALAAAGVPFAFVTGYGTETAQVVRAHPERLVIPKPVDRETLGILLDELLPAGIGSGA</sequence>
<reference evidence="3 4" key="1">
    <citation type="submission" date="2020-08" db="EMBL/GenBank/DDBJ databases">
        <title>Genomic Encyclopedia of Type Strains, Phase IV (KMG-IV): sequencing the most valuable type-strain genomes for metagenomic binning, comparative biology and taxonomic classification.</title>
        <authorList>
            <person name="Goeker M."/>
        </authorList>
    </citation>
    <scope>NUCLEOTIDE SEQUENCE [LARGE SCALE GENOMIC DNA]</scope>
    <source>
        <strain evidence="3 4">DSM 102850</strain>
    </source>
</reference>
<dbReference type="GO" id="GO:0003677">
    <property type="term" value="F:DNA binding"/>
    <property type="evidence" value="ECO:0007669"/>
    <property type="project" value="UniProtKB-KW"/>
</dbReference>
<keyword evidence="4" id="KW-1185">Reference proteome</keyword>
<accession>A0A840I323</accession>
<evidence type="ECO:0000313" key="4">
    <source>
        <dbReference type="Proteomes" id="UP000563524"/>
    </source>
</evidence>